<evidence type="ECO:0008006" key="3">
    <source>
        <dbReference type="Google" id="ProtNLM"/>
    </source>
</evidence>
<dbReference type="InterPro" id="IPR036663">
    <property type="entry name" value="Fumarylacetoacetase_C_sf"/>
</dbReference>
<dbReference type="Gene3D" id="3.90.850.10">
    <property type="entry name" value="Fumarylacetoacetase-like, C-terminal domain"/>
    <property type="match status" value="1"/>
</dbReference>
<dbReference type="InterPro" id="IPR050772">
    <property type="entry name" value="Hydratase-Decarb/MhpD_sf"/>
</dbReference>
<dbReference type="PANTHER" id="PTHR30143">
    <property type="entry name" value="ACID HYDRATASE"/>
    <property type="match status" value="1"/>
</dbReference>
<reference evidence="1 2" key="2">
    <citation type="submission" date="2019-09" db="EMBL/GenBank/DDBJ databases">
        <title>Mesorhizobium sp. MaA-C15 isolated from Microcystis aeruginosa.</title>
        <authorList>
            <person name="Jeong S.E."/>
            <person name="Jin H.M."/>
            <person name="Jeon C.O."/>
        </authorList>
    </citation>
    <scope>NUCLEOTIDE SEQUENCE [LARGE SCALE GENOMIC DNA]</scope>
    <source>
        <strain evidence="1 2">MaA-C15</strain>
    </source>
</reference>
<protein>
    <recommendedName>
        <fullName evidence="3">2-keto-4-pentenoate hydratase</fullName>
    </recommendedName>
</protein>
<dbReference type="GO" id="GO:0005737">
    <property type="term" value="C:cytoplasm"/>
    <property type="evidence" value="ECO:0007669"/>
    <property type="project" value="TreeGrafter"/>
</dbReference>
<dbReference type="Proteomes" id="UP000323258">
    <property type="component" value="Unassembled WGS sequence"/>
</dbReference>
<reference evidence="1 2" key="1">
    <citation type="submission" date="2019-08" db="EMBL/GenBank/DDBJ databases">
        <authorList>
            <person name="Seo Y.L."/>
        </authorList>
    </citation>
    <scope>NUCLEOTIDE SEQUENCE [LARGE SCALE GENOMIC DNA]</scope>
    <source>
        <strain evidence="1 2">MaA-C15</strain>
    </source>
</reference>
<accession>A0A5D4GWM5</accession>
<evidence type="ECO:0000313" key="1">
    <source>
        <dbReference type="EMBL" id="TYR30950.1"/>
    </source>
</evidence>
<dbReference type="EMBL" id="VSZS01000065">
    <property type="protein sequence ID" value="TYR30950.1"/>
    <property type="molecule type" value="Genomic_DNA"/>
</dbReference>
<gene>
    <name evidence="1" type="ORF">FY036_16025</name>
</gene>
<dbReference type="RefSeq" id="WP_148915751.1">
    <property type="nucleotide sequence ID" value="NZ_VSZS01000065.1"/>
</dbReference>
<sequence>MSDPAVDGIAAELAAARLGGIRLDTFPGAIPETLDEAYHIQNLVAARIGGEIAGWKVAALPANVADRLGAERICGPILKANVFSSGSELAWPEDADRKVEAELAIKLRADLPARSNPYSVNEVRDAVGDIHAAMEIAGSCIREVASLGALAIVSDMGFNAGFVHGDPVDGWQHVDLERIPASLRVDSEEAVGASGDVPGGPLAALAWLANHLGARNIHLRAGQWISTGCCGRMIEAVAGSSARALFADRAAAHVTFARA</sequence>
<dbReference type="PANTHER" id="PTHR30143:SF0">
    <property type="entry name" value="2-KETO-4-PENTENOATE HYDRATASE"/>
    <property type="match status" value="1"/>
</dbReference>
<organism evidence="1 2">
    <name type="scientific">Neoaquamicrobium microcysteis</name>
    <dbReference type="NCBI Taxonomy" id="2682781"/>
    <lineage>
        <taxon>Bacteria</taxon>
        <taxon>Pseudomonadati</taxon>
        <taxon>Pseudomonadota</taxon>
        <taxon>Alphaproteobacteria</taxon>
        <taxon>Hyphomicrobiales</taxon>
        <taxon>Phyllobacteriaceae</taxon>
        <taxon>Neoaquamicrobium</taxon>
    </lineage>
</organism>
<dbReference type="OrthoDB" id="9792137at2"/>
<evidence type="ECO:0000313" key="2">
    <source>
        <dbReference type="Proteomes" id="UP000323258"/>
    </source>
</evidence>
<comment type="caution">
    <text evidence="1">The sequence shown here is derived from an EMBL/GenBank/DDBJ whole genome shotgun (WGS) entry which is preliminary data.</text>
</comment>
<dbReference type="SUPFAM" id="SSF56529">
    <property type="entry name" value="FAH"/>
    <property type="match status" value="1"/>
</dbReference>
<name>A0A5D4GWM5_9HYPH</name>
<proteinExistence type="predicted"/>
<keyword evidence="2" id="KW-1185">Reference proteome</keyword>
<dbReference type="GO" id="GO:0008684">
    <property type="term" value="F:2-oxopent-4-enoate hydratase activity"/>
    <property type="evidence" value="ECO:0007669"/>
    <property type="project" value="TreeGrafter"/>
</dbReference>
<dbReference type="AlphaFoldDB" id="A0A5D4GWM5"/>